<dbReference type="InterPro" id="IPR002668">
    <property type="entry name" value="CNT_N_dom"/>
</dbReference>
<organism evidence="3">
    <name type="scientific">uncultured Rubrobacteraceae bacterium</name>
    <dbReference type="NCBI Taxonomy" id="349277"/>
    <lineage>
        <taxon>Bacteria</taxon>
        <taxon>Bacillati</taxon>
        <taxon>Actinomycetota</taxon>
        <taxon>Rubrobacteria</taxon>
        <taxon>Rubrobacterales</taxon>
        <taxon>Rubrobacteraceae</taxon>
        <taxon>environmental samples</taxon>
    </lineage>
</organism>
<gene>
    <name evidence="3" type="ORF">AVDCRST_MAG03-3642</name>
</gene>
<name>A0A6J4Q7Z4_9ACTN</name>
<feature type="domain" description="Concentrative nucleoside transporter N-terminal" evidence="2">
    <location>
        <begin position="9"/>
        <end position="48"/>
    </location>
</feature>
<evidence type="ECO:0000259" key="2">
    <source>
        <dbReference type="Pfam" id="PF01773"/>
    </source>
</evidence>
<protein>
    <submittedName>
        <fullName evidence="3">Nucleoside permease NupC</fullName>
    </submittedName>
</protein>
<reference evidence="3" key="1">
    <citation type="submission" date="2020-02" db="EMBL/GenBank/DDBJ databases">
        <authorList>
            <person name="Meier V. D."/>
        </authorList>
    </citation>
    <scope>NUCLEOTIDE SEQUENCE</scope>
    <source>
        <strain evidence="3">AVDCRST_MAG03</strain>
    </source>
</reference>
<dbReference type="AlphaFoldDB" id="A0A6J4Q7Z4"/>
<feature type="transmembrane region" description="Helical" evidence="1">
    <location>
        <begin position="29"/>
        <end position="47"/>
    </location>
</feature>
<accession>A0A6J4Q7Z4</accession>
<evidence type="ECO:0000313" key="3">
    <source>
        <dbReference type="EMBL" id="CAA9436473.1"/>
    </source>
</evidence>
<keyword evidence="1" id="KW-0812">Transmembrane</keyword>
<keyword evidence="1" id="KW-0472">Membrane</keyword>
<proteinExistence type="predicted"/>
<keyword evidence="1" id="KW-1133">Transmembrane helix</keyword>
<sequence length="48" mass="5161">MQVLWGIGGMAVLLAIAFALSTDRRAINPRTVIGALIIQVAFAFVVLY</sequence>
<evidence type="ECO:0000256" key="1">
    <source>
        <dbReference type="SAM" id="Phobius"/>
    </source>
</evidence>
<dbReference type="EMBL" id="CADCUT010000214">
    <property type="protein sequence ID" value="CAA9436473.1"/>
    <property type="molecule type" value="Genomic_DNA"/>
</dbReference>
<dbReference type="Pfam" id="PF01773">
    <property type="entry name" value="Nucleos_tra2_N"/>
    <property type="match status" value="1"/>
</dbReference>